<dbReference type="Proteomes" id="UP001500888">
    <property type="component" value="Unassembled WGS sequence"/>
</dbReference>
<organism evidence="1 2">
    <name type="scientific">Sphaerisporangium flaviroseum</name>
    <dbReference type="NCBI Taxonomy" id="509199"/>
    <lineage>
        <taxon>Bacteria</taxon>
        <taxon>Bacillati</taxon>
        <taxon>Actinomycetota</taxon>
        <taxon>Actinomycetes</taxon>
        <taxon>Streptosporangiales</taxon>
        <taxon>Streptosporangiaceae</taxon>
        <taxon>Sphaerisporangium</taxon>
    </lineage>
</organism>
<accession>A0ABP7HNR5</accession>
<gene>
    <name evidence="1" type="ORF">GCM10022226_20280</name>
</gene>
<evidence type="ECO:0008006" key="3">
    <source>
        <dbReference type="Google" id="ProtNLM"/>
    </source>
</evidence>
<evidence type="ECO:0000313" key="2">
    <source>
        <dbReference type="Proteomes" id="UP001500888"/>
    </source>
</evidence>
<evidence type="ECO:0000313" key="1">
    <source>
        <dbReference type="EMBL" id="GAA3800620.1"/>
    </source>
</evidence>
<sequence length="72" mass="7205">MAVLLIVVLWFASIVGSGRGVTGSYDAVETAPLGGGVHAGDVPDRGGGDGDQAIDRLAVGRACARTRAPSLQ</sequence>
<proteinExistence type="predicted"/>
<name>A0ABP7HNR5_9ACTN</name>
<reference evidence="2" key="1">
    <citation type="journal article" date="2019" name="Int. J. Syst. Evol. Microbiol.">
        <title>The Global Catalogue of Microorganisms (GCM) 10K type strain sequencing project: providing services to taxonomists for standard genome sequencing and annotation.</title>
        <authorList>
            <consortium name="The Broad Institute Genomics Platform"/>
            <consortium name="The Broad Institute Genome Sequencing Center for Infectious Disease"/>
            <person name="Wu L."/>
            <person name="Ma J."/>
        </authorList>
    </citation>
    <scope>NUCLEOTIDE SEQUENCE [LARGE SCALE GENOMIC DNA]</scope>
    <source>
        <strain evidence="2">JCM 16908</strain>
    </source>
</reference>
<protein>
    <recommendedName>
        <fullName evidence="3">Secreted protein</fullName>
    </recommendedName>
</protein>
<keyword evidence="2" id="KW-1185">Reference proteome</keyword>
<comment type="caution">
    <text evidence="1">The sequence shown here is derived from an EMBL/GenBank/DDBJ whole genome shotgun (WGS) entry which is preliminary data.</text>
</comment>
<dbReference type="EMBL" id="BAAAZR010000002">
    <property type="protein sequence ID" value="GAA3800620.1"/>
    <property type="molecule type" value="Genomic_DNA"/>
</dbReference>